<name>A0A835ZAK3_9STRA</name>
<accession>A0A835ZAK3</accession>
<organism evidence="2 3">
    <name type="scientific">Tribonema minus</name>
    <dbReference type="NCBI Taxonomy" id="303371"/>
    <lineage>
        <taxon>Eukaryota</taxon>
        <taxon>Sar</taxon>
        <taxon>Stramenopiles</taxon>
        <taxon>Ochrophyta</taxon>
        <taxon>PX clade</taxon>
        <taxon>Xanthophyceae</taxon>
        <taxon>Tribonematales</taxon>
        <taxon>Tribonemataceae</taxon>
        <taxon>Tribonema</taxon>
    </lineage>
</organism>
<dbReference type="AlphaFoldDB" id="A0A835ZAK3"/>
<feature type="compositionally biased region" description="Low complexity" evidence="1">
    <location>
        <begin position="361"/>
        <end position="379"/>
    </location>
</feature>
<evidence type="ECO:0000256" key="1">
    <source>
        <dbReference type="SAM" id="MobiDB-lite"/>
    </source>
</evidence>
<keyword evidence="3" id="KW-1185">Reference proteome</keyword>
<dbReference type="EMBL" id="JAFCMP010000067">
    <property type="protein sequence ID" value="KAG5188662.1"/>
    <property type="molecule type" value="Genomic_DNA"/>
</dbReference>
<dbReference type="Proteomes" id="UP000664859">
    <property type="component" value="Unassembled WGS sequence"/>
</dbReference>
<gene>
    <name evidence="2" type="ORF">JKP88DRAFT_253412</name>
</gene>
<reference evidence="2" key="1">
    <citation type="submission" date="2021-02" db="EMBL/GenBank/DDBJ databases">
        <title>First Annotated Genome of the Yellow-green Alga Tribonema minus.</title>
        <authorList>
            <person name="Mahan K.M."/>
        </authorList>
    </citation>
    <scope>NUCLEOTIDE SEQUENCE</scope>
    <source>
        <strain evidence="2">UTEX B ZZ1240</strain>
    </source>
</reference>
<protein>
    <submittedName>
        <fullName evidence="2">Uncharacterized protein</fullName>
    </submittedName>
</protein>
<sequence length="561" mass="58890">MAAIAASNAWVLESEARAARVLQRAYRRWKGRRDRGEVLSAGSQLDVCNIKCVAAAPLQCLPNAGHGCCGHEAARSTRTPPFTHSHVARKPMVDTTAVRSAASRTFWQRSESVAIRPLDICCRAMISRSHRCCRAAATGMVRWAWDAQRTAAAAARLRAAAVTLQCWWRGAAARARAGALLHLTIERLCDPATGAEYFFNHNYGTSSNIVLSRPAALTRRAPPPPPLLRRRRRRSWTEPYMPRRARGACAPLQPLPAWSLIVRATGAAYYRHAESGDTADAPPPGHVPCQSCCAALALRRCATDGVALCFACYRREHGDAVDPEGWRHPWTPMAAHLCEVCGKRFAERACVACGNSGGGALSQRSAGSRAASSTASSPRTARAAAARLYCPHCWERAHGAGAPRGHAPLSLLDWAHAQTADRAAEAAAAAARDAQRAALGLSAPPLRGSAALLPRAQRRGTLPIALAPRVAPAVLGGGGGGGGDALAITDGSADAAAPWTESYGGEYNLDVGLLESGARDAAAAAGAPGFASPAGARGGTADYGGADVFGRDGRPMTVIIQ</sequence>
<feature type="region of interest" description="Disordered" evidence="1">
    <location>
        <begin position="357"/>
        <end position="379"/>
    </location>
</feature>
<dbReference type="PROSITE" id="PS50096">
    <property type="entry name" value="IQ"/>
    <property type="match status" value="1"/>
</dbReference>
<evidence type="ECO:0000313" key="2">
    <source>
        <dbReference type="EMBL" id="KAG5188662.1"/>
    </source>
</evidence>
<evidence type="ECO:0000313" key="3">
    <source>
        <dbReference type="Proteomes" id="UP000664859"/>
    </source>
</evidence>
<proteinExistence type="predicted"/>
<comment type="caution">
    <text evidence="2">The sequence shown here is derived from an EMBL/GenBank/DDBJ whole genome shotgun (WGS) entry which is preliminary data.</text>
</comment>